<reference evidence="2 3" key="1">
    <citation type="submission" date="2020-08" db="EMBL/GenBank/DDBJ databases">
        <title>Aphidius gifuensis genome sequencing and assembly.</title>
        <authorList>
            <person name="Du Z."/>
        </authorList>
    </citation>
    <scope>NUCLEOTIDE SEQUENCE [LARGE SCALE GENOMIC DNA]</scope>
    <source>
        <strain evidence="2">YNYX2018</strain>
        <tissue evidence="2">Adults</tissue>
    </source>
</reference>
<dbReference type="GO" id="GO:0032051">
    <property type="term" value="F:clathrin light chain binding"/>
    <property type="evidence" value="ECO:0007669"/>
    <property type="project" value="TreeGrafter"/>
</dbReference>
<dbReference type="GO" id="GO:0007015">
    <property type="term" value="P:actin filament organization"/>
    <property type="evidence" value="ECO:0007669"/>
    <property type="project" value="TreeGrafter"/>
</dbReference>
<feature type="domain" description="AP180 N-terminal homology (ANTH)" evidence="1">
    <location>
        <begin position="124"/>
        <end position="203"/>
    </location>
</feature>
<dbReference type="GO" id="GO:0048268">
    <property type="term" value="P:clathrin coat assembly"/>
    <property type="evidence" value="ECO:0007669"/>
    <property type="project" value="TreeGrafter"/>
</dbReference>
<proteinExistence type="predicted"/>
<dbReference type="GO" id="GO:0030864">
    <property type="term" value="C:cortical actin cytoskeleton"/>
    <property type="evidence" value="ECO:0007669"/>
    <property type="project" value="TreeGrafter"/>
</dbReference>
<gene>
    <name evidence="2" type="ORF">HCN44_000821</name>
</gene>
<dbReference type="GO" id="GO:0043325">
    <property type="term" value="F:phosphatidylinositol-3,4-bisphosphate binding"/>
    <property type="evidence" value="ECO:0007669"/>
    <property type="project" value="TreeGrafter"/>
</dbReference>
<evidence type="ECO:0000313" key="3">
    <source>
        <dbReference type="Proteomes" id="UP000639338"/>
    </source>
</evidence>
<dbReference type="OrthoDB" id="8178130at2759"/>
<dbReference type="GO" id="GO:0030136">
    <property type="term" value="C:clathrin-coated vesicle"/>
    <property type="evidence" value="ECO:0007669"/>
    <property type="project" value="TreeGrafter"/>
</dbReference>
<evidence type="ECO:0000259" key="1">
    <source>
        <dbReference type="Pfam" id="PF07651"/>
    </source>
</evidence>
<evidence type="ECO:0000313" key="2">
    <source>
        <dbReference type="EMBL" id="KAF7991016.1"/>
    </source>
</evidence>
<name>A0A834XQG6_APHGI</name>
<dbReference type="GO" id="GO:0006897">
    <property type="term" value="P:endocytosis"/>
    <property type="evidence" value="ECO:0007669"/>
    <property type="project" value="InterPro"/>
</dbReference>
<sequence>MEMSTVNDIGVMEVKQEVCERLLSYRVDQKIKTKKVGGLLNRLHVALPAACVSDSILAETKTPERSRSASRPSKKRLRFGLVGRSLPRSLSRPRNEMGIKDIMKDKLKNIAKAISKKVGKIGNNCHVLHKTLREGHPCVIINSQKHKNKLENIEKMWQHLKERYRRLIHLIITKLITKLEFDNRNPGLPGNLQVTNDELKRIGENDINIY</sequence>
<dbReference type="Proteomes" id="UP000639338">
    <property type="component" value="Unassembled WGS sequence"/>
</dbReference>
<dbReference type="PANTHER" id="PTHR10407:SF15">
    <property type="entry name" value="HUNTINGTIN INTERACTING PROTEIN 1"/>
    <property type="match status" value="1"/>
</dbReference>
<dbReference type="InterPro" id="IPR030224">
    <property type="entry name" value="Sla2_fam"/>
</dbReference>
<dbReference type="AlphaFoldDB" id="A0A834XQG6"/>
<dbReference type="GO" id="GO:0080025">
    <property type="term" value="F:phosphatidylinositol-3,5-bisphosphate binding"/>
    <property type="evidence" value="ECO:0007669"/>
    <property type="project" value="TreeGrafter"/>
</dbReference>
<protein>
    <recommendedName>
        <fullName evidence="1">AP180 N-terminal homology (ANTH) domain-containing protein</fullName>
    </recommendedName>
</protein>
<dbReference type="EMBL" id="JACMRX010000004">
    <property type="protein sequence ID" value="KAF7991016.1"/>
    <property type="molecule type" value="Genomic_DNA"/>
</dbReference>
<dbReference type="InterPro" id="IPR011417">
    <property type="entry name" value="ANTH_dom"/>
</dbReference>
<comment type="caution">
    <text evidence="2">The sequence shown here is derived from an EMBL/GenBank/DDBJ whole genome shotgun (WGS) entry which is preliminary data.</text>
</comment>
<organism evidence="2 3">
    <name type="scientific">Aphidius gifuensis</name>
    <name type="common">Parasitoid wasp</name>
    <dbReference type="NCBI Taxonomy" id="684658"/>
    <lineage>
        <taxon>Eukaryota</taxon>
        <taxon>Metazoa</taxon>
        <taxon>Ecdysozoa</taxon>
        <taxon>Arthropoda</taxon>
        <taxon>Hexapoda</taxon>
        <taxon>Insecta</taxon>
        <taxon>Pterygota</taxon>
        <taxon>Neoptera</taxon>
        <taxon>Endopterygota</taxon>
        <taxon>Hymenoptera</taxon>
        <taxon>Apocrita</taxon>
        <taxon>Ichneumonoidea</taxon>
        <taxon>Braconidae</taxon>
        <taxon>Aphidiinae</taxon>
        <taxon>Aphidius</taxon>
    </lineage>
</organism>
<dbReference type="GO" id="GO:0035615">
    <property type="term" value="F:clathrin adaptor activity"/>
    <property type="evidence" value="ECO:0007669"/>
    <property type="project" value="TreeGrafter"/>
</dbReference>
<dbReference type="GO" id="GO:0051015">
    <property type="term" value="F:actin filament binding"/>
    <property type="evidence" value="ECO:0007669"/>
    <property type="project" value="TreeGrafter"/>
</dbReference>
<dbReference type="PANTHER" id="PTHR10407">
    <property type="entry name" value="HUNTINGTIN INTERACTING PROTEIN 1"/>
    <property type="match status" value="1"/>
</dbReference>
<dbReference type="Pfam" id="PF07651">
    <property type="entry name" value="ANTH"/>
    <property type="match status" value="1"/>
</dbReference>
<keyword evidence="3" id="KW-1185">Reference proteome</keyword>
<accession>A0A834XQG6</accession>